<protein>
    <recommendedName>
        <fullName evidence="4">Ubiquitin-like domain-containing protein</fullName>
    </recommendedName>
</protein>
<evidence type="ECO:0000256" key="3">
    <source>
        <dbReference type="SAM" id="MobiDB-lite"/>
    </source>
</evidence>
<dbReference type="Proteomes" id="UP001378592">
    <property type="component" value="Unassembled WGS sequence"/>
</dbReference>
<name>A0AAN9VVH0_9ORTH</name>
<proteinExistence type="predicted"/>
<evidence type="ECO:0000256" key="1">
    <source>
        <dbReference type="ARBA" id="ARBA00022614"/>
    </source>
</evidence>
<dbReference type="InterPro" id="IPR047991">
    <property type="entry name" value="TBCEL_Ubl"/>
</dbReference>
<sequence length="610" mass="65028">MPTLLEAIRLKYGACADDEWPSAQAPGAPDGSASASASAAAAAAPAGAETQSCAAAVAPEGEGLPVAIFVPRRSPRRAVPALLVLNDCGIEAAGDARALRSACRAVEELDLAQNRLARWREVLGILQQAPRVRFLNLSFNSLAGPLRLDPADGSGGDADPHAPAHAPAPSPSPPPPPPAPPGDANGHAHPGPCPAPPPPLPPLRALVLNGTRVSWDSVARLLALLPGLEELHLSLNELREVCLGAGAHAALRRLFFNRNPVGEWAQVAKLGAAFPRLEALSLADCPLRSLRPTPSSAGPAAAPGDHDDEDDMAGDAESQEAARVAAAEAAAEAAARELARSESAPEATQAEAEAEALPSHHFFRRLRCLNVSGTLLAGWEEVDRLARFPALTALRISGCPLLEAAQEHTQYERRQLLIARLPNVRTLNGGGLISSEEREDAERAFIRYYMDKPEVDRPERYNDLVAVHGRLDPLVQVDLSPEKRVKVHVTCGEQSEVRCLHVYQTVADLKQKLESFTGIPAGRMRLFYVDQAMRSVHGPEEMRYPSKRLYSYNIANGDEIIVDVKQRTTERTLSTSSTGSTSSSNNNNSSSNISSNNSNGSSNGVNNNLR</sequence>
<dbReference type="CDD" id="cd17045">
    <property type="entry name" value="Ubl_TBCEL"/>
    <property type="match status" value="1"/>
</dbReference>
<evidence type="ECO:0000256" key="2">
    <source>
        <dbReference type="ARBA" id="ARBA00022737"/>
    </source>
</evidence>
<dbReference type="EMBL" id="JAZDUA010000119">
    <property type="protein sequence ID" value="KAK7867437.1"/>
    <property type="molecule type" value="Genomic_DNA"/>
</dbReference>
<evidence type="ECO:0000313" key="5">
    <source>
        <dbReference type="EMBL" id="KAK7867437.1"/>
    </source>
</evidence>
<feature type="compositionally biased region" description="Low complexity" evidence="3">
    <location>
        <begin position="574"/>
        <end position="610"/>
    </location>
</feature>
<keyword evidence="6" id="KW-1185">Reference proteome</keyword>
<dbReference type="PROSITE" id="PS50053">
    <property type="entry name" value="UBIQUITIN_2"/>
    <property type="match status" value="1"/>
</dbReference>
<keyword evidence="2" id="KW-0677">Repeat</keyword>
<dbReference type="InterPro" id="IPR029071">
    <property type="entry name" value="Ubiquitin-like_domsf"/>
</dbReference>
<dbReference type="InterPro" id="IPR000626">
    <property type="entry name" value="Ubiquitin-like_dom"/>
</dbReference>
<feature type="compositionally biased region" description="Acidic residues" evidence="3">
    <location>
        <begin position="306"/>
        <end position="318"/>
    </location>
</feature>
<feature type="compositionally biased region" description="Pro residues" evidence="3">
    <location>
        <begin position="166"/>
        <end position="181"/>
    </location>
</feature>
<dbReference type="FunFam" id="3.80.10.10:FF:000846">
    <property type="entry name" value="Predicted protein"/>
    <property type="match status" value="1"/>
</dbReference>
<feature type="region of interest" description="Disordered" evidence="3">
    <location>
        <begin position="148"/>
        <end position="197"/>
    </location>
</feature>
<feature type="region of interest" description="Disordered" evidence="3">
    <location>
        <begin position="291"/>
        <end position="326"/>
    </location>
</feature>
<dbReference type="AlphaFoldDB" id="A0AAN9VVH0"/>
<dbReference type="PANTHER" id="PTHR18849:SF0">
    <property type="entry name" value="CILIA- AND FLAGELLA-ASSOCIATED PROTEIN 410-RELATED"/>
    <property type="match status" value="1"/>
</dbReference>
<dbReference type="InterPro" id="IPR032675">
    <property type="entry name" value="LRR_dom_sf"/>
</dbReference>
<gene>
    <name evidence="5" type="ORF">R5R35_009751</name>
</gene>
<evidence type="ECO:0000313" key="6">
    <source>
        <dbReference type="Proteomes" id="UP001378592"/>
    </source>
</evidence>
<dbReference type="SUPFAM" id="SSF54236">
    <property type="entry name" value="Ubiquitin-like"/>
    <property type="match status" value="1"/>
</dbReference>
<feature type="domain" description="Ubiquitin-like" evidence="4">
    <location>
        <begin position="483"/>
        <end position="569"/>
    </location>
</feature>
<comment type="caution">
    <text evidence="5">The sequence shown here is derived from an EMBL/GenBank/DDBJ whole genome shotgun (WGS) entry which is preliminary data.</text>
</comment>
<dbReference type="Pfam" id="PF14560">
    <property type="entry name" value="Ubiquitin_2"/>
    <property type="match status" value="1"/>
</dbReference>
<feature type="region of interest" description="Disordered" evidence="3">
    <location>
        <begin position="567"/>
        <end position="610"/>
    </location>
</feature>
<organism evidence="5 6">
    <name type="scientific">Gryllus longicercus</name>
    <dbReference type="NCBI Taxonomy" id="2509291"/>
    <lineage>
        <taxon>Eukaryota</taxon>
        <taxon>Metazoa</taxon>
        <taxon>Ecdysozoa</taxon>
        <taxon>Arthropoda</taxon>
        <taxon>Hexapoda</taxon>
        <taxon>Insecta</taxon>
        <taxon>Pterygota</taxon>
        <taxon>Neoptera</taxon>
        <taxon>Polyneoptera</taxon>
        <taxon>Orthoptera</taxon>
        <taxon>Ensifera</taxon>
        <taxon>Gryllidea</taxon>
        <taxon>Grylloidea</taxon>
        <taxon>Gryllidae</taxon>
        <taxon>Gryllinae</taxon>
        <taxon>Gryllus</taxon>
    </lineage>
</organism>
<keyword evidence="1" id="KW-0433">Leucine-rich repeat</keyword>
<feature type="compositionally biased region" description="Low complexity" evidence="3">
    <location>
        <begin position="294"/>
        <end position="303"/>
    </location>
</feature>
<dbReference type="Gene3D" id="3.80.10.10">
    <property type="entry name" value="Ribonuclease Inhibitor"/>
    <property type="match status" value="3"/>
</dbReference>
<evidence type="ECO:0000259" key="4">
    <source>
        <dbReference type="PROSITE" id="PS50053"/>
    </source>
</evidence>
<dbReference type="SUPFAM" id="SSF52047">
    <property type="entry name" value="RNI-like"/>
    <property type="match status" value="1"/>
</dbReference>
<dbReference type="PANTHER" id="PTHR18849">
    <property type="entry name" value="LEUCINE RICH REPEAT PROTEIN"/>
    <property type="match status" value="1"/>
</dbReference>
<reference evidence="5 6" key="1">
    <citation type="submission" date="2024-03" db="EMBL/GenBank/DDBJ databases">
        <title>The genome assembly and annotation of the cricket Gryllus longicercus Weissman &amp; Gray.</title>
        <authorList>
            <person name="Szrajer S."/>
            <person name="Gray D."/>
            <person name="Ylla G."/>
        </authorList>
    </citation>
    <scope>NUCLEOTIDE SEQUENCE [LARGE SCALE GENOMIC DNA]</scope>
    <source>
        <strain evidence="5">DAG 2021-001</strain>
        <tissue evidence="5">Whole body minus gut</tissue>
    </source>
</reference>
<accession>A0AAN9VVH0</accession>
<dbReference type="Gene3D" id="3.10.20.90">
    <property type="entry name" value="Phosphatidylinositol 3-kinase Catalytic Subunit, Chain A, domain 1"/>
    <property type="match status" value="1"/>
</dbReference>